<organism evidence="1 2">
    <name type="scientific">Bernardetia litoralis (strain ATCC 23117 / DSM 6794 / NBRC 15988 / NCIMB 1366 / Fx l1 / Sio-4)</name>
    <name type="common">Flexibacter litoralis</name>
    <dbReference type="NCBI Taxonomy" id="880071"/>
    <lineage>
        <taxon>Bacteria</taxon>
        <taxon>Pseudomonadati</taxon>
        <taxon>Bacteroidota</taxon>
        <taxon>Cytophagia</taxon>
        <taxon>Cytophagales</taxon>
        <taxon>Bernardetiaceae</taxon>
        <taxon>Bernardetia</taxon>
    </lineage>
</organism>
<dbReference type="EMBL" id="CP003345">
    <property type="protein sequence ID" value="AFM05046.1"/>
    <property type="molecule type" value="Genomic_DNA"/>
</dbReference>
<dbReference type="RefSeq" id="WP_014798483.1">
    <property type="nucleotide sequence ID" value="NC_018018.1"/>
</dbReference>
<name>I4AM61_BERLS</name>
<accession>I4AM61</accession>
<keyword evidence="2" id="KW-1185">Reference proteome</keyword>
<evidence type="ECO:0000313" key="2">
    <source>
        <dbReference type="Proteomes" id="UP000006054"/>
    </source>
</evidence>
<evidence type="ECO:0000313" key="1">
    <source>
        <dbReference type="EMBL" id="AFM05046.1"/>
    </source>
</evidence>
<gene>
    <name evidence="1" type="ordered locus">Fleli_2690</name>
</gene>
<dbReference type="KEGG" id="fli:Fleli_2690"/>
<dbReference type="AlphaFoldDB" id="I4AM61"/>
<dbReference type="STRING" id="880071.Fleli_2690"/>
<protein>
    <submittedName>
        <fullName evidence="1">Uncharacterized protein</fullName>
    </submittedName>
</protein>
<reference evidence="2" key="1">
    <citation type="submission" date="2012-06" db="EMBL/GenBank/DDBJ databases">
        <title>The complete genome of Flexibacter litoralis DSM 6794.</title>
        <authorList>
            <person name="Lucas S."/>
            <person name="Copeland A."/>
            <person name="Lapidus A."/>
            <person name="Glavina del Rio T."/>
            <person name="Dalin E."/>
            <person name="Tice H."/>
            <person name="Bruce D."/>
            <person name="Goodwin L."/>
            <person name="Pitluck S."/>
            <person name="Peters L."/>
            <person name="Ovchinnikova G."/>
            <person name="Lu M."/>
            <person name="Kyrpides N."/>
            <person name="Mavromatis K."/>
            <person name="Ivanova N."/>
            <person name="Brettin T."/>
            <person name="Detter J.C."/>
            <person name="Han C."/>
            <person name="Larimer F."/>
            <person name="Land M."/>
            <person name="Hauser L."/>
            <person name="Markowitz V."/>
            <person name="Cheng J.-F."/>
            <person name="Hugenholtz P."/>
            <person name="Woyke T."/>
            <person name="Wu D."/>
            <person name="Spring S."/>
            <person name="Lang E."/>
            <person name="Kopitz M."/>
            <person name="Brambilla E."/>
            <person name="Klenk H.-P."/>
            <person name="Eisen J.A."/>
        </authorList>
    </citation>
    <scope>NUCLEOTIDE SEQUENCE [LARGE SCALE GENOMIC DNA]</scope>
    <source>
        <strain evidence="2">ATCC 23117 / DSM 6794 / NBRC 15988 / NCIMB 1366 / Sio-4</strain>
    </source>
</reference>
<dbReference type="HOGENOM" id="CLU_2034624_0_0_10"/>
<proteinExistence type="predicted"/>
<sequence length="121" mass="14409">MNDSKNLNPEDFQTAHLTKIIDKNEELIFVQISASLWKEIESEIEPLVYQKLKEQFKKTQKENSEKEEFSPFEHIETLQAEQLNNDTFIKKHFKNSTQKSKQVQQYIYALQQKIAEHKPVK</sequence>
<dbReference type="Proteomes" id="UP000006054">
    <property type="component" value="Chromosome"/>
</dbReference>